<dbReference type="Proteomes" id="UP000052013">
    <property type="component" value="Unassembled WGS sequence"/>
</dbReference>
<dbReference type="InterPro" id="IPR001647">
    <property type="entry name" value="HTH_TetR"/>
</dbReference>
<evidence type="ECO:0000313" key="5">
    <source>
        <dbReference type="Proteomes" id="UP000052013"/>
    </source>
</evidence>
<accession>A0A0R1S7S9</accession>
<evidence type="ECO:0000313" key="4">
    <source>
        <dbReference type="EMBL" id="KRL65526.1"/>
    </source>
</evidence>
<dbReference type="SUPFAM" id="SSF46689">
    <property type="entry name" value="Homeodomain-like"/>
    <property type="match status" value="1"/>
</dbReference>
<keyword evidence="1 2" id="KW-0238">DNA-binding</keyword>
<sequence>MAKMTQEKIIETAESLIAETHASEVTLSQISDKLGITHAALYKHFKSKQQLWEAVANNWFNKNILEQINIDISNYHDQRQLLHDWLWKFANAKKKAYNDDPQMFALNTRYVDSQPLVLQNVLWSSYKIIDQFMNYHDTNYERAEAILSAFTVFNLPTFAATWNLPNYQKRFEQLWQLIEHGV</sequence>
<feature type="domain" description="HTH tetR-type" evidence="3">
    <location>
        <begin position="3"/>
        <end position="63"/>
    </location>
</feature>
<evidence type="ECO:0000256" key="1">
    <source>
        <dbReference type="ARBA" id="ARBA00023125"/>
    </source>
</evidence>
<dbReference type="PRINTS" id="PR00455">
    <property type="entry name" value="HTHTETR"/>
</dbReference>
<organism evidence="4 5">
    <name type="scientific">Lentilactobacillus diolivorans DSM 14421</name>
    <dbReference type="NCBI Taxonomy" id="1423739"/>
    <lineage>
        <taxon>Bacteria</taxon>
        <taxon>Bacillati</taxon>
        <taxon>Bacillota</taxon>
        <taxon>Bacilli</taxon>
        <taxon>Lactobacillales</taxon>
        <taxon>Lactobacillaceae</taxon>
        <taxon>Lentilactobacillus</taxon>
    </lineage>
</organism>
<dbReference type="AlphaFoldDB" id="A0A0R1S7S9"/>
<dbReference type="PATRIC" id="fig|1423739.3.peg.80"/>
<evidence type="ECO:0000256" key="2">
    <source>
        <dbReference type="PROSITE-ProRule" id="PRU00335"/>
    </source>
</evidence>
<name>A0A0R1S7S9_9LACO</name>
<gene>
    <name evidence="4" type="ORF">FC85_GL000075</name>
</gene>
<dbReference type="InterPro" id="IPR050624">
    <property type="entry name" value="HTH-type_Tx_Regulator"/>
</dbReference>
<feature type="DNA-binding region" description="H-T-H motif" evidence="2">
    <location>
        <begin position="26"/>
        <end position="45"/>
    </location>
</feature>
<dbReference type="EMBL" id="AZEY01000066">
    <property type="protein sequence ID" value="KRL65526.1"/>
    <property type="molecule type" value="Genomic_DNA"/>
</dbReference>
<comment type="caution">
    <text evidence="4">The sequence shown here is derived from an EMBL/GenBank/DDBJ whole genome shotgun (WGS) entry which is preliminary data.</text>
</comment>
<dbReference type="Pfam" id="PF00440">
    <property type="entry name" value="TetR_N"/>
    <property type="match status" value="1"/>
</dbReference>
<reference evidence="4 5" key="1">
    <citation type="journal article" date="2015" name="Genome Announc.">
        <title>Expanding the biotechnology potential of lactobacilli through comparative genomics of 213 strains and associated genera.</title>
        <authorList>
            <person name="Sun Z."/>
            <person name="Harris H.M."/>
            <person name="McCann A."/>
            <person name="Guo C."/>
            <person name="Argimon S."/>
            <person name="Zhang W."/>
            <person name="Yang X."/>
            <person name="Jeffery I.B."/>
            <person name="Cooney J.C."/>
            <person name="Kagawa T.F."/>
            <person name="Liu W."/>
            <person name="Song Y."/>
            <person name="Salvetti E."/>
            <person name="Wrobel A."/>
            <person name="Rasinkangas P."/>
            <person name="Parkhill J."/>
            <person name="Rea M.C."/>
            <person name="O'Sullivan O."/>
            <person name="Ritari J."/>
            <person name="Douillard F.P."/>
            <person name="Paul Ross R."/>
            <person name="Yang R."/>
            <person name="Briner A.E."/>
            <person name="Felis G.E."/>
            <person name="de Vos W.M."/>
            <person name="Barrangou R."/>
            <person name="Klaenhammer T.R."/>
            <person name="Caufield P.W."/>
            <person name="Cui Y."/>
            <person name="Zhang H."/>
            <person name="O'Toole P.W."/>
        </authorList>
    </citation>
    <scope>NUCLEOTIDE SEQUENCE [LARGE SCALE GENOMIC DNA]</scope>
    <source>
        <strain evidence="4 5">DSM 14421</strain>
    </source>
</reference>
<dbReference type="PROSITE" id="PS50977">
    <property type="entry name" value="HTH_TETR_2"/>
    <property type="match status" value="1"/>
</dbReference>
<dbReference type="RefSeq" id="WP_057864680.1">
    <property type="nucleotide sequence ID" value="NZ_AZEY01000066.1"/>
</dbReference>
<dbReference type="STRING" id="1423739.FC85_GL000075"/>
<dbReference type="InterPro" id="IPR009057">
    <property type="entry name" value="Homeodomain-like_sf"/>
</dbReference>
<proteinExistence type="predicted"/>
<dbReference type="PANTHER" id="PTHR43479">
    <property type="entry name" value="ACREF/ENVCD OPERON REPRESSOR-RELATED"/>
    <property type="match status" value="1"/>
</dbReference>
<dbReference type="PANTHER" id="PTHR43479:SF11">
    <property type="entry name" value="ACREF_ENVCD OPERON REPRESSOR-RELATED"/>
    <property type="match status" value="1"/>
</dbReference>
<protein>
    <submittedName>
        <fullName evidence="4">Transcriptional regulator</fullName>
    </submittedName>
</protein>
<dbReference type="GO" id="GO:0003677">
    <property type="term" value="F:DNA binding"/>
    <property type="evidence" value="ECO:0007669"/>
    <property type="project" value="UniProtKB-UniRule"/>
</dbReference>
<evidence type="ECO:0000259" key="3">
    <source>
        <dbReference type="PROSITE" id="PS50977"/>
    </source>
</evidence>
<dbReference type="Gene3D" id="1.10.357.10">
    <property type="entry name" value="Tetracycline Repressor, domain 2"/>
    <property type="match status" value="1"/>
</dbReference>